<protein>
    <submittedName>
        <fullName evidence="1">Aldehyde dehydrogenase</fullName>
    </submittedName>
</protein>
<sequence>MIYAKPGTAGAVITLKPSYGNYIGGEFVAPLSGQYFSNTSPVDGSVIGEFP</sequence>
<dbReference type="AlphaFoldDB" id="A0A427H8H1"/>
<organism evidence="1 2">
    <name type="scientific">Ectopseudomonas oleovorans</name>
    <name type="common">Pseudomonas oleovorans</name>
    <dbReference type="NCBI Taxonomy" id="301"/>
    <lineage>
        <taxon>Bacteria</taxon>
        <taxon>Pseudomonadati</taxon>
        <taxon>Pseudomonadota</taxon>
        <taxon>Gammaproteobacteria</taxon>
        <taxon>Pseudomonadales</taxon>
        <taxon>Pseudomonadaceae</taxon>
        <taxon>Ectopseudomonas</taxon>
    </lineage>
</organism>
<proteinExistence type="predicted"/>
<feature type="non-terminal residue" evidence="1">
    <location>
        <position position="51"/>
    </location>
</feature>
<dbReference type="Proteomes" id="UP000272833">
    <property type="component" value="Unassembled WGS sequence"/>
</dbReference>
<evidence type="ECO:0000313" key="1">
    <source>
        <dbReference type="EMBL" id="RRW28875.1"/>
    </source>
</evidence>
<gene>
    <name evidence="1" type="ORF">EGJ44_20995</name>
</gene>
<comment type="caution">
    <text evidence="1">The sequence shown here is derived from an EMBL/GenBank/DDBJ whole genome shotgun (WGS) entry which is preliminary data.</text>
</comment>
<name>A0A427H8H1_ECTOL</name>
<dbReference type="EMBL" id="RHRS01000087">
    <property type="protein sequence ID" value="RRW28875.1"/>
    <property type="molecule type" value="Genomic_DNA"/>
</dbReference>
<reference evidence="1 2" key="1">
    <citation type="submission" date="2018-10" db="EMBL/GenBank/DDBJ databases">
        <title>Transmission dynamics of multidrug resistant bacteria on intensive care unit surfaces.</title>
        <authorList>
            <person name="D'Souza A.W."/>
            <person name="Potter R.F."/>
            <person name="Wallace M."/>
            <person name="Shupe A."/>
            <person name="Patel S."/>
            <person name="Sun S."/>
            <person name="Gul D."/>
            <person name="Kwon J.H."/>
            <person name="Andleeb S."/>
            <person name="Burnham C.-A.D."/>
            <person name="Dantas G."/>
        </authorList>
    </citation>
    <scope>NUCLEOTIDE SEQUENCE [LARGE SCALE GENOMIC DNA]</scope>
    <source>
        <strain evidence="1 2">PO_271</strain>
    </source>
</reference>
<dbReference type="GO" id="GO:0016491">
    <property type="term" value="F:oxidoreductase activity"/>
    <property type="evidence" value="ECO:0007669"/>
    <property type="project" value="InterPro"/>
</dbReference>
<accession>A0A427H8H1</accession>
<dbReference type="InterPro" id="IPR016161">
    <property type="entry name" value="Ald_DH/histidinol_DH"/>
</dbReference>
<evidence type="ECO:0000313" key="2">
    <source>
        <dbReference type="Proteomes" id="UP000272833"/>
    </source>
</evidence>
<dbReference type="SUPFAM" id="SSF53720">
    <property type="entry name" value="ALDH-like"/>
    <property type="match status" value="1"/>
</dbReference>